<dbReference type="InterPro" id="IPR007712">
    <property type="entry name" value="RelE/ParE_toxin"/>
</dbReference>
<reference evidence="2 3" key="1">
    <citation type="journal article" date="2021" name="Int. J. Syst. Evol. Microbiol.">
        <title>Lentilactobacillus fungorum sp. nov., isolated from spent mushroom substrates.</title>
        <authorList>
            <person name="Tohno M."/>
            <person name="Tanizawa Y."/>
            <person name="Kojima Y."/>
            <person name="Sakamoto M."/>
            <person name="Ohkuma M."/>
            <person name="Kobayashi H."/>
        </authorList>
    </citation>
    <scope>NUCLEOTIDE SEQUENCE [LARGE SCALE GENOMIC DNA]</scope>
    <source>
        <strain evidence="2 3">YK48G</strain>
    </source>
</reference>
<keyword evidence="3" id="KW-1185">Reference proteome</keyword>
<evidence type="ECO:0000256" key="1">
    <source>
        <dbReference type="ARBA" id="ARBA00022649"/>
    </source>
</evidence>
<evidence type="ECO:0008006" key="4">
    <source>
        <dbReference type="Google" id="ProtNLM"/>
    </source>
</evidence>
<accession>A0ABQ3W2D1</accession>
<evidence type="ECO:0000313" key="3">
    <source>
        <dbReference type="Proteomes" id="UP000604765"/>
    </source>
</evidence>
<name>A0ABQ3W2D1_9LACO</name>
<gene>
    <name evidence="2" type="ORF">YK48G_22080</name>
</gene>
<dbReference type="InterPro" id="IPR035093">
    <property type="entry name" value="RelE/ParE_toxin_dom_sf"/>
</dbReference>
<dbReference type="RefSeq" id="WP_203630767.1">
    <property type="nucleotide sequence ID" value="NZ_BNJR01000017.1"/>
</dbReference>
<dbReference type="Pfam" id="PF05016">
    <property type="entry name" value="ParE_toxin"/>
    <property type="match status" value="1"/>
</dbReference>
<evidence type="ECO:0000313" key="2">
    <source>
        <dbReference type="EMBL" id="GHP14783.1"/>
    </source>
</evidence>
<dbReference type="Gene3D" id="3.30.2310.20">
    <property type="entry name" value="RelE-like"/>
    <property type="match status" value="1"/>
</dbReference>
<dbReference type="Proteomes" id="UP000604765">
    <property type="component" value="Unassembled WGS sequence"/>
</dbReference>
<proteinExistence type="predicted"/>
<organism evidence="2 3">
    <name type="scientific">Lentilactobacillus fungorum</name>
    <dbReference type="NCBI Taxonomy" id="2201250"/>
    <lineage>
        <taxon>Bacteria</taxon>
        <taxon>Bacillati</taxon>
        <taxon>Bacillota</taxon>
        <taxon>Bacilli</taxon>
        <taxon>Lactobacillales</taxon>
        <taxon>Lactobacillaceae</taxon>
        <taxon>Lentilactobacillus</taxon>
    </lineage>
</organism>
<protein>
    <recommendedName>
        <fullName evidence="4">Type II toxin-antitoxin system RelE/ParE family toxin</fullName>
    </recommendedName>
</protein>
<dbReference type="EMBL" id="BNJR01000017">
    <property type="protein sequence ID" value="GHP14783.1"/>
    <property type="molecule type" value="Genomic_DNA"/>
</dbReference>
<comment type="caution">
    <text evidence="2">The sequence shown here is derived from an EMBL/GenBank/DDBJ whole genome shotgun (WGS) entry which is preliminary data.</text>
</comment>
<sequence length="103" mass="12345">MPTYDILYTDSFIASLRAIISDWAEIGFDDDQIQSFIRIVYREIELLKTFPKRFQDVTDLYHFEQVTRRLLIGRYAVFYRVDDARKMIDIGSVFSSKQMDLRF</sequence>
<keyword evidence="1" id="KW-1277">Toxin-antitoxin system</keyword>